<feature type="coiled-coil region" evidence="2">
    <location>
        <begin position="401"/>
        <end position="460"/>
    </location>
</feature>
<sequence length="526" mass="57892">MRPKRWQSGKILTAATALAIAGIGCSIGAAAQAQNIEPLPRPVVQPVQEAQTTVSDGNIPNLTPPPVSAAPRIGEYLTLDALLESSARHAPQILEALADAQAANARITAAQGAFDLVFNAESYSYLSGFYGGQYVNATASQPLTNNGGSIEVGYRNSQGRFPTYNDFFFTNQVGELKARGVYSLLRDNMIDDRRFGERNARLNARVAEIETNIVAIGVQQRAIEAYNNWVAAAQQLRIYRELLKLANDRQSGLVRQVQLGAQADIILTENQQNILRRQTLLVQAERNLQQAANRLSLFWRDDEGRPLQPDPNLIPDDLPQIYRNGDETIEDVLARRPDIKIVETRLEQARLRLQLDENLLRPRFDVFAEASNDFGSIGAGGPSRDGFETLVGVRFSVPLQRREARGRIAATQAEMEATRRARQQVAERVENTINDIIIDLRAAENLLQIARDEERAAEIMAAGERRLFRAGASDFFLVNLREEAAANASIRRLQAEFNLAAARADLAAASADFATLGLESGIGILP</sequence>
<proteinExistence type="inferred from homology"/>
<keyword evidence="2" id="KW-0175">Coiled coil</keyword>
<dbReference type="Proteomes" id="UP001302429">
    <property type="component" value="Chromosome"/>
</dbReference>
<feature type="signal peptide" evidence="3">
    <location>
        <begin position="1"/>
        <end position="31"/>
    </location>
</feature>
<dbReference type="GO" id="GO:0015562">
    <property type="term" value="F:efflux transmembrane transporter activity"/>
    <property type="evidence" value="ECO:0007669"/>
    <property type="project" value="InterPro"/>
</dbReference>
<organism evidence="4 5">
    <name type="scientific">Alterisphingorhabdus coralli</name>
    <dbReference type="NCBI Taxonomy" id="3071408"/>
    <lineage>
        <taxon>Bacteria</taxon>
        <taxon>Pseudomonadati</taxon>
        <taxon>Pseudomonadota</taxon>
        <taxon>Alphaproteobacteria</taxon>
        <taxon>Sphingomonadales</taxon>
        <taxon>Sphingomonadaceae</taxon>
        <taxon>Alterisphingorhabdus (ex Yan et al. 2024)</taxon>
    </lineage>
</organism>
<dbReference type="KEGG" id="acoa:RB602_14090"/>
<dbReference type="InterPro" id="IPR003423">
    <property type="entry name" value="OMP_efflux"/>
</dbReference>
<dbReference type="EMBL" id="CP136594">
    <property type="protein sequence ID" value="WOE74951.1"/>
    <property type="molecule type" value="Genomic_DNA"/>
</dbReference>
<comment type="similarity">
    <text evidence="1">Belongs to the outer membrane factor (OMF) (TC 1.B.17) family.</text>
</comment>
<reference evidence="4 5" key="1">
    <citation type="submission" date="2023-10" db="EMBL/GenBank/DDBJ databases">
        <title>Complete genome sequence of a Sphingomonadaceae bacterium.</title>
        <authorList>
            <person name="Yan C."/>
        </authorList>
    </citation>
    <scope>NUCLEOTIDE SEQUENCE [LARGE SCALE GENOMIC DNA]</scope>
    <source>
        <strain evidence="4 5">SCSIO 66989</strain>
    </source>
</reference>
<dbReference type="AlphaFoldDB" id="A0AA97F662"/>
<feature type="chain" id="PRO_5041700831" evidence="3">
    <location>
        <begin position="32"/>
        <end position="526"/>
    </location>
</feature>
<evidence type="ECO:0000256" key="1">
    <source>
        <dbReference type="ARBA" id="ARBA00007613"/>
    </source>
</evidence>
<dbReference type="PROSITE" id="PS51257">
    <property type="entry name" value="PROKAR_LIPOPROTEIN"/>
    <property type="match status" value="1"/>
</dbReference>
<gene>
    <name evidence="4" type="ORF">RB602_14090</name>
</gene>
<dbReference type="Gene3D" id="1.20.1600.10">
    <property type="entry name" value="Outer membrane efflux proteins (OEP)"/>
    <property type="match status" value="1"/>
</dbReference>
<dbReference type="SUPFAM" id="SSF56954">
    <property type="entry name" value="Outer membrane efflux proteins (OEP)"/>
    <property type="match status" value="1"/>
</dbReference>
<evidence type="ECO:0000313" key="5">
    <source>
        <dbReference type="Proteomes" id="UP001302429"/>
    </source>
</evidence>
<evidence type="ECO:0000256" key="3">
    <source>
        <dbReference type="SAM" id="SignalP"/>
    </source>
</evidence>
<dbReference type="InterPro" id="IPR010131">
    <property type="entry name" value="MdtP/NodT-like"/>
</dbReference>
<dbReference type="Pfam" id="PF02321">
    <property type="entry name" value="OEP"/>
    <property type="match status" value="1"/>
</dbReference>
<protein>
    <submittedName>
        <fullName evidence="4">TolC family protein</fullName>
    </submittedName>
</protein>
<evidence type="ECO:0000256" key="2">
    <source>
        <dbReference type="SAM" id="Coils"/>
    </source>
</evidence>
<dbReference type="RefSeq" id="WP_317081425.1">
    <property type="nucleotide sequence ID" value="NZ_CP136594.1"/>
</dbReference>
<accession>A0AA97F662</accession>
<name>A0AA97F662_9SPHN</name>
<evidence type="ECO:0000313" key="4">
    <source>
        <dbReference type="EMBL" id="WOE74951.1"/>
    </source>
</evidence>
<keyword evidence="5" id="KW-1185">Reference proteome</keyword>
<keyword evidence="3" id="KW-0732">Signal</keyword>
<dbReference type="PANTHER" id="PTHR30203:SF24">
    <property type="entry name" value="BLR4935 PROTEIN"/>
    <property type="match status" value="1"/>
</dbReference>
<dbReference type="PANTHER" id="PTHR30203">
    <property type="entry name" value="OUTER MEMBRANE CATION EFFLUX PROTEIN"/>
    <property type="match status" value="1"/>
</dbReference>